<dbReference type="Proteomes" id="UP000190744">
    <property type="component" value="Unassembled WGS sequence"/>
</dbReference>
<evidence type="ECO:0000256" key="1">
    <source>
        <dbReference type="SAM" id="MobiDB-lite"/>
    </source>
</evidence>
<evidence type="ECO:0000313" key="4">
    <source>
        <dbReference type="Proteomes" id="UP000190744"/>
    </source>
</evidence>
<comment type="caution">
    <text evidence="3">The sequence shown here is derived from an EMBL/GenBank/DDBJ whole genome shotgun (WGS) entry which is preliminary data.</text>
</comment>
<proteinExistence type="predicted"/>
<gene>
    <name evidence="3" type="ORF">PEBR_29869</name>
</gene>
<dbReference type="EMBL" id="LJBN01000179">
    <property type="protein sequence ID" value="OOQ84523.1"/>
    <property type="molecule type" value="Genomic_DNA"/>
</dbReference>
<sequence>MKFTGIILALAASASAIEPQRRDTATAATATSTEDPSSFNIGQISSALANLQMNTTASANFGNISPPPKSLIPEILSVVPVTVLWELINAQSRSSLASAFSAGSTPAWYSSLPADVKSYMSVVKSQISGGALTATTGLAYETTATTTATTGSTGTGTGTTERETGTASTGATSTSKGLAPSQPTGLTASVIGALGVLGLVLVL</sequence>
<organism evidence="3 4">
    <name type="scientific">Penicillium brasilianum</name>
    <dbReference type="NCBI Taxonomy" id="104259"/>
    <lineage>
        <taxon>Eukaryota</taxon>
        <taxon>Fungi</taxon>
        <taxon>Dikarya</taxon>
        <taxon>Ascomycota</taxon>
        <taxon>Pezizomycotina</taxon>
        <taxon>Eurotiomycetes</taxon>
        <taxon>Eurotiomycetidae</taxon>
        <taxon>Eurotiales</taxon>
        <taxon>Aspergillaceae</taxon>
        <taxon>Penicillium</taxon>
    </lineage>
</organism>
<feature type="signal peptide" evidence="2">
    <location>
        <begin position="1"/>
        <end position="16"/>
    </location>
</feature>
<reference evidence="4" key="1">
    <citation type="submission" date="2015-09" db="EMBL/GenBank/DDBJ databases">
        <authorList>
            <person name="Fill T.P."/>
            <person name="Baretta J.F."/>
            <person name="de Almeida L.G."/>
            <person name="Rocha M."/>
            <person name="de Souza D.H."/>
            <person name="Malavazi I."/>
            <person name="Cerdeira L.T."/>
            <person name="Hong H."/>
            <person name="Samborskyy M."/>
            <person name="de Vasconcelos A.T."/>
            <person name="Leadlay P."/>
            <person name="Rodrigues-Filho E."/>
        </authorList>
    </citation>
    <scope>NUCLEOTIDE SEQUENCE [LARGE SCALE GENOMIC DNA]</scope>
    <source>
        <strain evidence="4">LaBioMMi 136</strain>
    </source>
</reference>
<keyword evidence="2" id="KW-0732">Signal</keyword>
<protein>
    <recommendedName>
        <fullName evidence="5">GPI anchored protein</fullName>
    </recommendedName>
</protein>
<dbReference type="AlphaFoldDB" id="A0A1S9RG89"/>
<evidence type="ECO:0008006" key="5">
    <source>
        <dbReference type="Google" id="ProtNLM"/>
    </source>
</evidence>
<feature type="chain" id="PRO_5012097243" description="GPI anchored protein" evidence="2">
    <location>
        <begin position="17"/>
        <end position="203"/>
    </location>
</feature>
<name>A0A1S9RG89_PENBI</name>
<accession>A0A1S9RG89</accession>
<feature type="region of interest" description="Disordered" evidence="1">
    <location>
        <begin position="147"/>
        <end position="183"/>
    </location>
</feature>
<evidence type="ECO:0000313" key="3">
    <source>
        <dbReference type="EMBL" id="OOQ84523.1"/>
    </source>
</evidence>
<evidence type="ECO:0000256" key="2">
    <source>
        <dbReference type="SAM" id="SignalP"/>
    </source>
</evidence>
<feature type="compositionally biased region" description="Low complexity" evidence="1">
    <location>
        <begin position="165"/>
        <end position="179"/>
    </location>
</feature>